<evidence type="ECO:0008006" key="4">
    <source>
        <dbReference type="Google" id="ProtNLM"/>
    </source>
</evidence>
<dbReference type="RefSeq" id="WP_110043378.1">
    <property type="nucleotide sequence ID" value="NZ_CP054612.1"/>
</dbReference>
<feature type="signal peptide" evidence="1">
    <location>
        <begin position="1"/>
        <end position="22"/>
    </location>
</feature>
<protein>
    <recommendedName>
        <fullName evidence="4">BNR/Asp-box repeat protein</fullName>
    </recommendedName>
</protein>
<gene>
    <name evidence="2" type="ORF">DFQ01_10498</name>
</gene>
<keyword evidence="3" id="KW-1185">Reference proteome</keyword>
<dbReference type="InterPro" id="IPR015943">
    <property type="entry name" value="WD40/YVTN_repeat-like_dom_sf"/>
</dbReference>
<dbReference type="SUPFAM" id="SSF50939">
    <property type="entry name" value="Sialidases"/>
    <property type="match status" value="1"/>
</dbReference>
<organism evidence="2 3">
    <name type="scientific">Paenibacillus cellulosilyticus</name>
    <dbReference type="NCBI Taxonomy" id="375489"/>
    <lineage>
        <taxon>Bacteria</taxon>
        <taxon>Bacillati</taxon>
        <taxon>Bacillota</taxon>
        <taxon>Bacilli</taxon>
        <taxon>Bacillales</taxon>
        <taxon>Paenibacillaceae</taxon>
        <taxon>Paenibacillus</taxon>
    </lineage>
</organism>
<dbReference type="AlphaFoldDB" id="A0A2V2Z025"/>
<dbReference type="EMBL" id="QGTQ01000004">
    <property type="protein sequence ID" value="PWW05538.1"/>
    <property type="molecule type" value="Genomic_DNA"/>
</dbReference>
<dbReference type="OrthoDB" id="501835at2"/>
<accession>A0A2V2Z025</accession>
<dbReference type="Gene3D" id="2.130.10.10">
    <property type="entry name" value="YVTN repeat-like/Quinoprotein amine dehydrogenase"/>
    <property type="match status" value="1"/>
</dbReference>
<dbReference type="InterPro" id="IPR036278">
    <property type="entry name" value="Sialidase_sf"/>
</dbReference>
<proteinExistence type="predicted"/>
<evidence type="ECO:0000313" key="3">
    <source>
        <dbReference type="Proteomes" id="UP000246635"/>
    </source>
</evidence>
<keyword evidence="1" id="KW-0732">Signal</keyword>
<dbReference type="Proteomes" id="UP000246635">
    <property type="component" value="Unassembled WGS sequence"/>
</dbReference>
<evidence type="ECO:0000313" key="2">
    <source>
        <dbReference type="EMBL" id="PWW05538.1"/>
    </source>
</evidence>
<reference evidence="2 3" key="1">
    <citation type="submission" date="2018-05" db="EMBL/GenBank/DDBJ databases">
        <title>Genomic Encyclopedia of Type Strains, Phase III (KMG-III): the genomes of soil and plant-associated and newly described type strains.</title>
        <authorList>
            <person name="Whitman W."/>
        </authorList>
    </citation>
    <scope>NUCLEOTIDE SEQUENCE [LARGE SCALE GENOMIC DNA]</scope>
    <source>
        <strain evidence="2 3">CECT 5696</strain>
    </source>
</reference>
<feature type="chain" id="PRO_5039275952" description="BNR/Asp-box repeat protein" evidence="1">
    <location>
        <begin position="23"/>
        <end position="266"/>
    </location>
</feature>
<evidence type="ECO:0000256" key="1">
    <source>
        <dbReference type="SAM" id="SignalP"/>
    </source>
</evidence>
<comment type="caution">
    <text evidence="2">The sequence shown here is derived from an EMBL/GenBank/DDBJ whole genome shotgun (WGS) entry which is preliminary data.</text>
</comment>
<name>A0A2V2Z025_9BACL</name>
<sequence length="266" mass="29632">MKKMMLSLLLAVSVLLPGCSSHDTSSALVIKTSDPTTEAAPTETELLLKWAATTVPADAKLLYSASIGDSQTDFWLIYQQAETGCIRALHHEDKPTSNESSSMLPIQEDWEKQLNEPNVFTSLHSEQSGNPDWILLTSDPAMGQMNKRLYMSSDNGYIWSYIQDVSTIIDGYVTGVTFRDELTGWITAAQHGQQLVPLYRTTDGGKTWAAQPIPIPNDYNYGNVNPPEFQEGDLMNGTLDIEFVKENDQKTFHYVTNDGGETWEVK</sequence>